<protein>
    <submittedName>
        <fullName evidence="2">Uncharacterized protein</fullName>
    </submittedName>
</protein>
<feature type="non-terminal residue" evidence="2">
    <location>
        <position position="1"/>
    </location>
</feature>
<dbReference type="HOGENOM" id="CLU_108582_0_0_1"/>
<evidence type="ECO:0000256" key="1">
    <source>
        <dbReference type="SAM" id="SignalP"/>
    </source>
</evidence>
<keyword evidence="1" id="KW-0732">Signal</keyword>
<dbReference type="AlphaFoldDB" id="A0A0B4FY37"/>
<sequence>MKQAIFLSIASLACALPQSTPVTGQKLLPWKQPATLTGSINCGFKVSNEEQCGTELYCNLFDTQKPNSDYKSAFQCFQSHEAEPKLLPWKHAATSLGFMECGFKGGDEEQCGTERYCNLFDAQKSSDYKSAFQCFKAHEEKPKLLPWKQPATLSGAKDCGFKGADEEQCGTGLYCNLFDDQKPNSDYQSAFQCLQAHEPSPV</sequence>
<feature type="signal peptide" evidence="1">
    <location>
        <begin position="1"/>
        <end position="15"/>
    </location>
</feature>
<name>A0A0B4FY37_METAF</name>
<proteinExistence type="predicted"/>
<feature type="chain" id="PRO_5012520096" evidence="1">
    <location>
        <begin position="16"/>
        <end position="202"/>
    </location>
</feature>
<keyword evidence="3" id="KW-1185">Reference proteome</keyword>
<dbReference type="EMBL" id="AZNF01000016">
    <property type="protein sequence ID" value="KID61194.1"/>
    <property type="molecule type" value="Genomic_DNA"/>
</dbReference>
<evidence type="ECO:0000313" key="2">
    <source>
        <dbReference type="EMBL" id="KID61194.1"/>
    </source>
</evidence>
<gene>
    <name evidence="2" type="ORF">MAN_09478</name>
</gene>
<dbReference type="VEuPathDB" id="FungiDB:MAN_09478"/>
<dbReference type="OrthoDB" id="4941312at2759"/>
<reference evidence="2 3" key="1">
    <citation type="journal article" date="2014" name="Proc. Natl. Acad. Sci. U.S.A.">
        <title>Trajectory and genomic determinants of fungal-pathogen speciation and host adaptation.</title>
        <authorList>
            <person name="Hu X."/>
            <person name="Xiao G."/>
            <person name="Zheng P."/>
            <person name="Shang Y."/>
            <person name="Su Y."/>
            <person name="Zhang X."/>
            <person name="Liu X."/>
            <person name="Zhan S."/>
            <person name="St Leger R.J."/>
            <person name="Wang C."/>
        </authorList>
    </citation>
    <scope>NUCLEOTIDE SEQUENCE [LARGE SCALE GENOMIC DNA]</scope>
    <source>
        <strain evidence="2 3">ARSEF 549</strain>
    </source>
</reference>
<organism evidence="2 3">
    <name type="scientific">Metarhizium anisopliae (strain ARSEF 549)</name>
    <dbReference type="NCBI Taxonomy" id="3151832"/>
    <lineage>
        <taxon>Eukaryota</taxon>
        <taxon>Fungi</taxon>
        <taxon>Dikarya</taxon>
        <taxon>Ascomycota</taxon>
        <taxon>Pezizomycotina</taxon>
        <taxon>Sordariomycetes</taxon>
        <taxon>Hypocreomycetidae</taxon>
        <taxon>Hypocreales</taxon>
        <taxon>Clavicipitaceae</taxon>
        <taxon>Metarhizium</taxon>
    </lineage>
</organism>
<evidence type="ECO:0000313" key="3">
    <source>
        <dbReference type="Proteomes" id="UP000031186"/>
    </source>
</evidence>
<dbReference type="Proteomes" id="UP000031186">
    <property type="component" value="Unassembled WGS sequence"/>
</dbReference>
<accession>A0A0B4FY37</accession>
<comment type="caution">
    <text evidence="2">The sequence shown here is derived from an EMBL/GenBank/DDBJ whole genome shotgun (WGS) entry which is preliminary data.</text>
</comment>